<evidence type="ECO:0000259" key="10">
    <source>
        <dbReference type="Pfam" id="PF02518"/>
    </source>
</evidence>
<evidence type="ECO:0000256" key="2">
    <source>
        <dbReference type="ARBA" id="ARBA00012438"/>
    </source>
</evidence>
<evidence type="ECO:0000259" key="11">
    <source>
        <dbReference type="Pfam" id="PF07730"/>
    </source>
</evidence>
<dbReference type="GO" id="GO:0046983">
    <property type="term" value="F:protein dimerization activity"/>
    <property type="evidence" value="ECO:0007669"/>
    <property type="project" value="InterPro"/>
</dbReference>
<feature type="transmembrane region" description="Helical" evidence="9">
    <location>
        <begin position="23"/>
        <end position="43"/>
    </location>
</feature>
<reference evidence="13" key="1">
    <citation type="submission" date="2016-06" db="EMBL/GenBank/DDBJ databases">
        <title>Complete genome sequence of Actinoalloteichus fjordicus DSM 46855 (=ADI127-17), type strain of the new species Actinoalloteichus fjordicus.</title>
        <authorList>
            <person name="Ruckert C."/>
            <person name="Nouioui I."/>
            <person name="Willmese J."/>
            <person name="van Wezel G."/>
            <person name="Klenk H.-P."/>
            <person name="Kalinowski J."/>
            <person name="Zotchev S.B."/>
        </authorList>
    </citation>
    <scope>NUCLEOTIDE SEQUENCE [LARGE SCALE GENOMIC DNA]</scope>
    <source>
        <strain evidence="13">ADI127-7</strain>
    </source>
</reference>
<evidence type="ECO:0000256" key="4">
    <source>
        <dbReference type="ARBA" id="ARBA00022679"/>
    </source>
</evidence>
<feature type="transmembrane region" description="Helical" evidence="9">
    <location>
        <begin position="55"/>
        <end position="73"/>
    </location>
</feature>
<feature type="transmembrane region" description="Helical" evidence="9">
    <location>
        <begin position="163"/>
        <end position="181"/>
    </location>
</feature>
<dbReference type="InterPro" id="IPR036890">
    <property type="entry name" value="HATPase_C_sf"/>
</dbReference>
<gene>
    <name evidence="12" type="ORF">UA74_23955</name>
</gene>
<evidence type="ECO:0000256" key="9">
    <source>
        <dbReference type="SAM" id="Phobius"/>
    </source>
</evidence>
<dbReference type="PANTHER" id="PTHR24421:SF10">
    <property type="entry name" value="NITRATE_NITRITE SENSOR PROTEIN NARQ"/>
    <property type="match status" value="1"/>
</dbReference>
<dbReference type="GO" id="GO:0016020">
    <property type="term" value="C:membrane"/>
    <property type="evidence" value="ECO:0007669"/>
    <property type="project" value="InterPro"/>
</dbReference>
<keyword evidence="9" id="KW-0812">Transmembrane</keyword>
<dbReference type="InterPro" id="IPR011712">
    <property type="entry name" value="Sig_transdc_His_kin_sub3_dim/P"/>
</dbReference>
<feature type="domain" description="Histidine kinase/HSP90-like ATPase" evidence="10">
    <location>
        <begin position="330"/>
        <end position="417"/>
    </location>
</feature>
<dbReference type="AlphaFoldDB" id="A0AAC9LH58"/>
<evidence type="ECO:0000313" key="12">
    <source>
        <dbReference type="EMBL" id="APU16809.1"/>
    </source>
</evidence>
<keyword evidence="6 12" id="KW-0418">Kinase</keyword>
<dbReference type="Pfam" id="PF02518">
    <property type="entry name" value="HATPase_c"/>
    <property type="match status" value="1"/>
</dbReference>
<dbReference type="InterPro" id="IPR050482">
    <property type="entry name" value="Sensor_HK_TwoCompSys"/>
</dbReference>
<evidence type="ECO:0000256" key="6">
    <source>
        <dbReference type="ARBA" id="ARBA00022777"/>
    </source>
</evidence>
<protein>
    <recommendedName>
        <fullName evidence="2">histidine kinase</fullName>
        <ecNumber evidence="2">2.7.13.3</ecNumber>
    </recommendedName>
</protein>
<dbReference type="Pfam" id="PF07730">
    <property type="entry name" value="HisKA_3"/>
    <property type="match status" value="1"/>
</dbReference>
<keyword evidence="5" id="KW-0547">Nucleotide-binding</keyword>
<organism evidence="12 13">
    <name type="scientific">Actinoalloteichus fjordicus</name>
    <dbReference type="NCBI Taxonomy" id="1612552"/>
    <lineage>
        <taxon>Bacteria</taxon>
        <taxon>Bacillati</taxon>
        <taxon>Actinomycetota</taxon>
        <taxon>Actinomycetes</taxon>
        <taxon>Pseudonocardiales</taxon>
        <taxon>Pseudonocardiaceae</taxon>
        <taxon>Actinoalloteichus</taxon>
    </lineage>
</organism>
<keyword evidence="8" id="KW-0902">Two-component regulatory system</keyword>
<keyword evidence="7" id="KW-0067">ATP-binding</keyword>
<dbReference type="GO" id="GO:0000155">
    <property type="term" value="F:phosphorelay sensor kinase activity"/>
    <property type="evidence" value="ECO:0007669"/>
    <property type="project" value="InterPro"/>
</dbReference>
<accession>A0AAC9LH58</accession>
<evidence type="ECO:0000256" key="1">
    <source>
        <dbReference type="ARBA" id="ARBA00000085"/>
    </source>
</evidence>
<keyword evidence="3" id="KW-0597">Phosphoprotein</keyword>
<keyword evidence="4" id="KW-0808">Transferase</keyword>
<dbReference type="CDD" id="cd16917">
    <property type="entry name" value="HATPase_UhpB-NarQ-NarX-like"/>
    <property type="match status" value="1"/>
</dbReference>
<proteinExistence type="predicted"/>
<dbReference type="EMBL" id="CP016076">
    <property type="protein sequence ID" value="APU16809.1"/>
    <property type="molecule type" value="Genomic_DNA"/>
</dbReference>
<evidence type="ECO:0000256" key="8">
    <source>
        <dbReference type="ARBA" id="ARBA00023012"/>
    </source>
</evidence>
<dbReference type="EC" id="2.7.13.3" evidence="2"/>
<dbReference type="Proteomes" id="UP000185511">
    <property type="component" value="Chromosome"/>
</dbReference>
<feature type="transmembrane region" description="Helical" evidence="9">
    <location>
        <begin position="122"/>
        <end position="143"/>
    </location>
</feature>
<evidence type="ECO:0000256" key="7">
    <source>
        <dbReference type="ARBA" id="ARBA00022840"/>
    </source>
</evidence>
<keyword evidence="9" id="KW-1133">Transmembrane helix</keyword>
<dbReference type="RefSeq" id="WP_075742280.1">
    <property type="nucleotide sequence ID" value="NZ_CP016076.1"/>
</dbReference>
<evidence type="ECO:0000313" key="13">
    <source>
        <dbReference type="Proteomes" id="UP000185511"/>
    </source>
</evidence>
<evidence type="ECO:0000256" key="3">
    <source>
        <dbReference type="ARBA" id="ARBA00022553"/>
    </source>
</evidence>
<feature type="transmembrane region" description="Helical" evidence="9">
    <location>
        <begin position="79"/>
        <end position="110"/>
    </location>
</feature>
<dbReference type="SUPFAM" id="SSF55874">
    <property type="entry name" value="ATPase domain of HSP90 chaperone/DNA topoisomerase II/histidine kinase"/>
    <property type="match status" value="1"/>
</dbReference>
<keyword evidence="9" id="KW-0472">Membrane</keyword>
<name>A0AAC9LH58_9PSEU</name>
<dbReference type="Gene3D" id="3.30.565.10">
    <property type="entry name" value="Histidine kinase-like ATPase, C-terminal domain"/>
    <property type="match status" value="1"/>
</dbReference>
<evidence type="ECO:0000256" key="5">
    <source>
        <dbReference type="ARBA" id="ARBA00022741"/>
    </source>
</evidence>
<feature type="domain" description="Signal transduction histidine kinase subgroup 3 dimerisation and phosphoacceptor" evidence="11">
    <location>
        <begin position="213"/>
        <end position="277"/>
    </location>
</feature>
<sequence>MPMIDFLRWPGSLGGHTPWGRDTAAAVVAIVLVLVVRTVFGLVTGGGTFPGSWPLFVVANLPTVADLATIAIRRRAPRIALGLATAVVLASSALPTAFAGTGIGVLVCAYSAGTLLSRRSALTSLIGFGLVHAVGGAITVSLGGSLSTLITFLGNDGSTPTDLVLASLLAYGLPGLFGLYIQTRRVYIAELAARLERSDAERELRAWEAVAEERRRIARELHDVAAHDLSAIVVQAGATDRLVERDPAKARESLRAIRAQGRETLTALRGLAGIMRASGPHESEDPAELAPQPTVSRLADLIAVARRAGMTVESTTEGEPVPLSTVVDLAAYRLVQEALTNARRHAPGAAVSVLLRYSGAELRVVVRNGPGTEPVVLPSVSDGHGLVGMRERVAHAGGRLSAGRTAAGEWQIDARLPFGESGVT</sequence>
<keyword evidence="13" id="KW-1185">Reference proteome</keyword>
<dbReference type="GO" id="GO:0005524">
    <property type="term" value="F:ATP binding"/>
    <property type="evidence" value="ECO:0007669"/>
    <property type="project" value="UniProtKB-KW"/>
</dbReference>
<dbReference type="Gene3D" id="1.20.5.1930">
    <property type="match status" value="1"/>
</dbReference>
<dbReference type="KEGG" id="acad:UA74_23955"/>
<dbReference type="PANTHER" id="PTHR24421">
    <property type="entry name" value="NITRATE/NITRITE SENSOR PROTEIN NARX-RELATED"/>
    <property type="match status" value="1"/>
</dbReference>
<dbReference type="InterPro" id="IPR003594">
    <property type="entry name" value="HATPase_dom"/>
</dbReference>
<comment type="catalytic activity">
    <reaction evidence="1">
        <text>ATP + protein L-histidine = ADP + protein N-phospho-L-histidine.</text>
        <dbReference type="EC" id="2.7.13.3"/>
    </reaction>
</comment>